<sequence>MTDTVVPSPIVHELLNQNNYEEWSLRVETYLLAKGLWEVVEATTEPPKREDGEVEFQAWRKSNAEALHSIHVSCGADTFSFIRGTRRAKIAWDILAEKLKPVEASQATGTEEISNDHTNNNPTTVDGELEEWSAIDSGIYLDTVVILDTRVEDANADNGKDVASSKNETHKKVDCSLTHYSDLLNSRILNADINPYTQISPLSTLESSFEALNVKTFDGDHSSCAILITSFIFNEADFDCDVSDNCGNWDYDHDDQTSVVEDLNCESSNFPSYHENNEPGAYLELDMDERLEKVDGFLFLSLGFTSKQNAWVGLDHWKHQKIKVSENDRPAEQPATVKQKKTKAQQDLDFTKIFGRRVLSNFCSSQKSKILTAPCKWSTLLTKLSPLRQDFQTGRCAAFERNSLEPCTRICSNVDPGTSIISALFRSAFRNAKSAWCRSSKFWVTFQVIAEQLISPHPCFICLLHLANEHGLMILGSPNLDDLSIHVTSYAKVLNWMPAALQMPEPELVDHAGLVSAVYLSIYLTGLKFLVPIAFLAYAVMVPVNWTNSTLKNSTVVYSNIDELSISNVPLGSHRFWTHLVMAYAFTIWTCYILKTEYEKIATMRLHFLASERRCPDQFTVRST</sequence>
<evidence type="ECO:0000256" key="10">
    <source>
        <dbReference type="ARBA" id="ARBA00023306"/>
    </source>
</evidence>
<dbReference type="AlphaFoldDB" id="A0A498HF82"/>
<feature type="domain" description="DUF4219" evidence="11">
    <location>
        <begin position="15"/>
        <end position="41"/>
    </location>
</feature>
<comment type="similarity">
    <text evidence="3">Belongs to the CND2 (condensin subunit 2) family.</text>
</comment>
<dbReference type="GO" id="GO:0051301">
    <property type="term" value="P:cell division"/>
    <property type="evidence" value="ECO:0007669"/>
    <property type="project" value="UniProtKB-KW"/>
</dbReference>
<evidence type="ECO:0000256" key="6">
    <source>
        <dbReference type="ARBA" id="ARBA00022490"/>
    </source>
</evidence>
<dbReference type="InterPro" id="IPR022816">
    <property type="entry name" value="Condensin_barren_su2"/>
</dbReference>
<evidence type="ECO:0000256" key="2">
    <source>
        <dbReference type="ARBA" id="ARBA00004496"/>
    </source>
</evidence>
<name>A0A498HF82_MALDO</name>
<keyword evidence="7" id="KW-0132">Cell division</keyword>
<feature type="domain" description="CSC1/OSCA1-like N-terminal transmembrane" evidence="12">
    <location>
        <begin position="489"/>
        <end position="595"/>
    </location>
</feature>
<evidence type="ECO:0000313" key="14">
    <source>
        <dbReference type="Proteomes" id="UP000290289"/>
    </source>
</evidence>
<comment type="subcellular location">
    <subcellularLocation>
        <location evidence="1">Chromosome</location>
    </subcellularLocation>
    <subcellularLocation>
        <location evidence="2">Cytoplasm</location>
    </subcellularLocation>
</comment>
<evidence type="ECO:0000259" key="12">
    <source>
        <dbReference type="Pfam" id="PF13967"/>
    </source>
</evidence>
<evidence type="ECO:0000259" key="11">
    <source>
        <dbReference type="Pfam" id="PF13961"/>
    </source>
</evidence>
<dbReference type="Pfam" id="PF13967">
    <property type="entry name" value="RSN1_TM"/>
    <property type="match status" value="1"/>
</dbReference>
<dbReference type="GO" id="GO:0005737">
    <property type="term" value="C:cytoplasm"/>
    <property type="evidence" value="ECO:0007669"/>
    <property type="project" value="UniProtKB-SubCell"/>
</dbReference>
<keyword evidence="8" id="KW-0498">Mitosis</keyword>
<accession>A0A498HF82</accession>
<keyword evidence="5" id="KW-0158">Chromosome</keyword>
<protein>
    <recommendedName>
        <fullName evidence="4">Condensin complex subunit 2</fullName>
    </recommendedName>
</protein>
<keyword evidence="6" id="KW-0963">Cytoplasm</keyword>
<keyword evidence="9" id="KW-0226">DNA condensation</keyword>
<dbReference type="PANTHER" id="PTHR13108:SF9">
    <property type="entry name" value="CONDENSIN COMPLEX SUBUNIT 2"/>
    <property type="match status" value="1"/>
</dbReference>
<reference evidence="13 14" key="1">
    <citation type="submission" date="2018-10" db="EMBL/GenBank/DDBJ databases">
        <title>A high-quality apple genome assembly.</title>
        <authorList>
            <person name="Hu J."/>
        </authorList>
    </citation>
    <scope>NUCLEOTIDE SEQUENCE [LARGE SCALE GENOMIC DNA]</scope>
    <source>
        <strain evidence="14">cv. HFTH1</strain>
        <tissue evidence="13">Young leaf</tissue>
    </source>
</reference>
<dbReference type="InterPro" id="IPR032880">
    <property type="entry name" value="CSC1/OSCA1-like_N"/>
</dbReference>
<comment type="caution">
    <text evidence="13">The sequence shown here is derived from an EMBL/GenBank/DDBJ whole genome shotgun (WGS) entry which is preliminary data.</text>
</comment>
<evidence type="ECO:0000256" key="1">
    <source>
        <dbReference type="ARBA" id="ARBA00004286"/>
    </source>
</evidence>
<evidence type="ECO:0000313" key="13">
    <source>
        <dbReference type="EMBL" id="RXH67997.1"/>
    </source>
</evidence>
<evidence type="ECO:0000256" key="4">
    <source>
        <dbReference type="ARBA" id="ARBA00016065"/>
    </source>
</evidence>
<evidence type="ECO:0000256" key="8">
    <source>
        <dbReference type="ARBA" id="ARBA00022776"/>
    </source>
</evidence>
<dbReference type="GO" id="GO:0000796">
    <property type="term" value="C:condensin complex"/>
    <property type="evidence" value="ECO:0007669"/>
    <property type="project" value="InterPro"/>
</dbReference>
<gene>
    <name evidence="13" type="ORF">DVH24_028144</name>
</gene>
<proteinExistence type="inferred from homology"/>
<dbReference type="Proteomes" id="UP000290289">
    <property type="component" value="Chromosome 17"/>
</dbReference>
<evidence type="ECO:0000256" key="7">
    <source>
        <dbReference type="ARBA" id="ARBA00022618"/>
    </source>
</evidence>
<evidence type="ECO:0000256" key="3">
    <source>
        <dbReference type="ARBA" id="ARBA00009471"/>
    </source>
</evidence>
<dbReference type="InterPro" id="IPR025314">
    <property type="entry name" value="DUF4219"/>
</dbReference>
<keyword evidence="10" id="KW-0131">Cell cycle</keyword>
<evidence type="ECO:0000256" key="5">
    <source>
        <dbReference type="ARBA" id="ARBA00022454"/>
    </source>
</evidence>
<dbReference type="Pfam" id="PF05786">
    <property type="entry name" value="Cnd2"/>
    <property type="match status" value="1"/>
</dbReference>
<dbReference type="EMBL" id="RDQH01000343">
    <property type="protein sequence ID" value="RXH67997.1"/>
    <property type="molecule type" value="Genomic_DNA"/>
</dbReference>
<dbReference type="PANTHER" id="PTHR13108">
    <property type="entry name" value="CONDENSIN COMPLEX SUBUNIT 2"/>
    <property type="match status" value="1"/>
</dbReference>
<dbReference type="GO" id="GO:0007076">
    <property type="term" value="P:mitotic chromosome condensation"/>
    <property type="evidence" value="ECO:0007669"/>
    <property type="project" value="InterPro"/>
</dbReference>
<keyword evidence="14" id="KW-1185">Reference proteome</keyword>
<dbReference type="Pfam" id="PF13961">
    <property type="entry name" value="DUF4219"/>
    <property type="match status" value="1"/>
</dbReference>
<dbReference type="GO" id="GO:0003682">
    <property type="term" value="F:chromatin binding"/>
    <property type="evidence" value="ECO:0007669"/>
    <property type="project" value="TreeGrafter"/>
</dbReference>
<evidence type="ECO:0000256" key="9">
    <source>
        <dbReference type="ARBA" id="ARBA00023067"/>
    </source>
</evidence>
<organism evidence="13 14">
    <name type="scientific">Malus domestica</name>
    <name type="common">Apple</name>
    <name type="synonym">Pyrus malus</name>
    <dbReference type="NCBI Taxonomy" id="3750"/>
    <lineage>
        <taxon>Eukaryota</taxon>
        <taxon>Viridiplantae</taxon>
        <taxon>Streptophyta</taxon>
        <taxon>Embryophyta</taxon>
        <taxon>Tracheophyta</taxon>
        <taxon>Spermatophyta</taxon>
        <taxon>Magnoliopsida</taxon>
        <taxon>eudicotyledons</taxon>
        <taxon>Gunneridae</taxon>
        <taxon>Pentapetalae</taxon>
        <taxon>rosids</taxon>
        <taxon>fabids</taxon>
        <taxon>Rosales</taxon>
        <taxon>Rosaceae</taxon>
        <taxon>Amygdaloideae</taxon>
        <taxon>Maleae</taxon>
        <taxon>Malus</taxon>
    </lineage>
</organism>